<evidence type="ECO:0000256" key="2">
    <source>
        <dbReference type="SAM" id="SignalP"/>
    </source>
</evidence>
<evidence type="ECO:0000313" key="3">
    <source>
        <dbReference type="EMBL" id="OJZ79531.1"/>
    </source>
</evidence>
<keyword evidence="2" id="KW-0732">Signal</keyword>
<feature type="chain" id="PRO_5012973956" description="Myb-like domain-containing protein" evidence="2">
    <location>
        <begin position="17"/>
        <end position="342"/>
    </location>
</feature>
<evidence type="ECO:0000256" key="1">
    <source>
        <dbReference type="SAM" id="MobiDB-lite"/>
    </source>
</evidence>
<dbReference type="OrthoDB" id="10371864at2759"/>
<dbReference type="EMBL" id="KV878297">
    <property type="protein sequence ID" value="OJZ79531.1"/>
    <property type="molecule type" value="Genomic_DNA"/>
</dbReference>
<dbReference type="Proteomes" id="UP000184063">
    <property type="component" value="Unassembled WGS sequence"/>
</dbReference>
<dbReference type="AlphaFoldDB" id="A0A1M3SYI2"/>
<protein>
    <recommendedName>
        <fullName evidence="5">Myb-like domain-containing protein</fullName>
    </recommendedName>
</protein>
<evidence type="ECO:0000313" key="4">
    <source>
        <dbReference type="Proteomes" id="UP000184063"/>
    </source>
</evidence>
<feature type="signal peptide" evidence="2">
    <location>
        <begin position="1"/>
        <end position="16"/>
    </location>
</feature>
<sequence>MYCIWILPFVPVSACAVPPLTPRFAISLSLPMAKRHYRAWTPGEEQDYPSWVARHLHLTWPERARKYSIERKPRTKESLRTKYRLLEKDIRRHRPMCKTPSRLRRRIPRRQGRGQHRTWPSPISISTPSPSEHRSVDPSPLAMRVLRPPAPTRVARPQDHGRLRVRNRPFSPQLNVRTVAGLRSTGFVKFRRITPVRACPMRRSKQSDVSTTFFVAGDEKHSGTPSRSLNAPSKIDLLWWLIYHISGRTGNTSRDQDTPPQITEYLAAIIVPKSGASFRAWCPSYWLLDEPNNLYPSAARFLQIAYHPTVRPPPRCPVAQGDMLAEEVGTQRFMVCVGTIVI</sequence>
<feature type="region of interest" description="Disordered" evidence="1">
    <location>
        <begin position="109"/>
        <end position="138"/>
    </location>
</feature>
<accession>A0A1M3SYI2</accession>
<organism evidence="3 4">
    <name type="scientific">Aspergillus luchuensis (strain CBS 106.47)</name>
    <dbReference type="NCBI Taxonomy" id="1137211"/>
    <lineage>
        <taxon>Eukaryota</taxon>
        <taxon>Fungi</taxon>
        <taxon>Dikarya</taxon>
        <taxon>Ascomycota</taxon>
        <taxon>Pezizomycotina</taxon>
        <taxon>Eurotiomycetes</taxon>
        <taxon>Eurotiomycetidae</taxon>
        <taxon>Eurotiales</taxon>
        <taxon>Aspergillaceae</taxon>
        <taxon>Aspergillus</taxon>
        <taxon>Aspergillus subgen. Circumdati</taxon>
    </lineage>
</organism>
<reference evidence="4" key="1">
    <citation type="journal article" date="2017" name="Genome Biol.">
        <title>Comparative genomics reveals high biological diversity and specific adaptations in the industrially and medically important fungal genus Aspergillus.</title>
        <authorList>
            <person name="de Vries R.P."/>
            <person name="Riley R."/>
            <person name="Wiebenga A."/>
            <person name="Aguilar-Osorio G."/>
            <person name="Amillis S."/>
            <person name="Uchima C.A."/>
            <person name="Anderluh G."/>
            <person name="Asadollahi M."/>
            <person name="Askin M."/>
            <person name="Barry K."/>
            <person name="Battaglia E."/>
            <person name="Bayram O."/>
            <person name="Benocci T."/>
            <person name="Braus-Stromeyer S.A."/>
            <person name="Caldana C."/>
            <person name="Canovas D."/>
            <person name="Cerqueira G.C."/>
            <person name="Chen F."/>
            <person name="Chen W."/>
            <person name="Choi C."/>
            <person name="Clum A."/>
            <person name="Dos Santos R.A."/>
            <person name="Damasio A.R."/>
            <person name="Diallinas G."/>
            <person name="Emri T."/>
            <person name="Fekete E."/>
            <person name="Flipphi M."/>
            <person name="Freyberg S."/>
            <person name="Gallo A."/>
            <person name="Gournas C."/>
            <person name="Habgood R."/>
            <person name="Hainaut M."/>
            <person name="Harispe M.L."/>
            <person name="Henrissat B."/>
            <person name="Hilden K.S."/>
            <person name="Hope R."/>
            <person name="Hossain A."/>
            <person name="Karabika E."/>
            <person name="Karaffa L."/>
            <person name="Karanyi Z."/>
            <person name="Krasevec N."/>
            <person name="Kuo A."/>
            <person name="Kusch H."/>
            <person name="LaButti K."/>
            <person name="Lagendijk E.L."/>
            <person name="Lapidus A."/>
            <person name="Levasseur A."/>
            <person name="Lindquist E."/>
            <person name="Lipzen A."/>
            <person name="Logrieco A.F."/>
            <person name="MacCabe A."/>
            <person name="Maekelae M.R."/>
            <person name="Malavazi I."/>
            <person name="Melin P."/>
            <person name="Meyer V."/>
            <person name="Mielnichuk N."/>
            <person name="Miskei M."/>
            <person name="Molnar A.P."/>
            <person name="Mule G."/>
            <person name="Ngan C.Y."/>
            <person name="Orejas M."/>
            <person name="Orosz E."/>
            <person name="Ouedraogo J.P."/>
            <person name="Overkamp K.M."/>
            <person name="Park H.-S."/>
            <person name="Perrone G."/>
            <person name="Piumi F."/>
            <person name="Punt P.J."/>
            <person name="Ram A.F."/>
            <person name="Ramon A."/>
            <person name="Rauscher S."/>
            <person name="Record E."/>
            <person name="Riano-Pachon D.M."/>
            <person name="Robert V."/>
            <person name="Roehrig J."/>
            <person name="Ruller R."/>
            <person name="Salamov A."/>
            <person name="Salih N.S."/>
            <person name="Samson R.A."/>
            <person name="Sandor E."/>
            <person name="Sanguinetti M."/>
            <person name="Schuetze T."/>
            <person name="Sepcic K."/>
            <person name="Shelest E."/>
            <person name="Sherlock G."/>
            <person name="Sophianopoulou V."/>
            <person name="Squina F.M."/>
            <person name="Sun H."/>
            <person name="Susca A."/>
            <person name="Todd R.B."/>
            <person name="Tsang A."/>
            <person name="Unkles S.E."/>
            <person name="van de Wiele N."/>
            <person name="van Rossen-Uffink D."/>
            <person name="Oliveira J.V."/>
            <person name="Vesth T.C."/>
            <person name="Visser J."/>
            <person name="Yu J.-H."/>
            <person name="Zhou M."/>
            <person name="Andersen M.R."/>
            <person name="Archer D.B."/>
            <person name="Baker S.E."/>
            <person name="Benoit I."/>
            <person name="Brakhage A.A."/>
            <person name="Braus G.H."/>
            <person name="Fischer R."/>
            <person name="Frisvad J.C."/>
            <person name="Goldman G.H."/>
            <person name="Houbraken J."/>
            <person name="Oakley B."/>
            <person name="Pocsi I."/>
            <person name="Scazzocchio C."/>
            <person name="Seiboth B."/>
            <person name="vanKuyk P.A."/>
            <person name="Wortman J."/>
            <person name="Dyer P.S."/>
            <person name="Grigoriev I.V."/>
        </authorList>
    </citation>
    <scope>NUCLEOTIDE SEQUENCE [LARGE SCALE GENOMIC DNA]</scope>
    <source>
        <strain evidence="4">CBS 106.47</strain>
    </source>
</reference>
<feature type="compositionally biased region" description="Low complexity" evidence="1">
    <location>
        <begin position="120"/>
        <end position="130"/>
    </location>
</feature>
<gene>
    <name evidence="3" type="ORF">ASPFODRAFT_717633</name>
</gene>
<name>A0A1M3SYI2_ASPLC</name>
<evidence type="ECO:0008006" key="5">
    <source>
        <dbReference type="Google" id="ProtNLM"/>
    </source>
</evidence>
<proteinExistence type="predicted"/>
<dbReference type="VEuPathDB" id="FungiDB:ASPFODRAFT_717633"/>